<gene>
    <name evidence="2" type="ORF">GCM10015535_42460</name>
</gene>
<name>A0ABQ2W1N2_9ACTN</name>
<dbReference type="Proteomes" id="UP000660675">
    <property type="component" value="Unassembled WGS sequence"/>
</dbReference>
<keyword evidence="3" id="KW-1185">Reference proteome</keyword>
<evidence type="ECO:0000313" key="3">
    <source>
        <dbReference type="Proteomes" id="UP000660675"/>
    </source>
</evidence>
<protein>
    <submittedName>
        <fullName evidence="2">Uncharacterized protein</fullName>
    </submittedName>
</protein>
<evidence type="ECO:0000313" key="2">
    <source>
        <dbReference type="EMBL" id="GGV89193.1"/>
    </source>
</evidence>
<feature type="region of interest" description="Disordered" evidence="1">
    <location>
        <begin position="66"/>
        <end position="91"/>
    </location>
</feature>
<comment type="caution">
    <text evidence="2">The sequence shown here is derived from an EMBL/GenBank/DDBJ whole genome shotgun (WGS) entry which is preliminary data.</text>
</comment>
<dbReference type="EMBL" id="BMTF01000014">
    <property type="protein sequence ID" value="GGV89193.1"/>
    <property type="molecule type" value="Genomic_DNA"/>
</dbReference>
<sequence length="91" mass="9426">MLLGNGMAVEIDLPLGENAGAGSGGDSDPHAHAHAHAHATRLAAELTELGNARFLRAALPDAARFHHRSTDRLTGWPTASREGGEPASSLL</sequence>
<accession>A0ABQ2W1N2</accession>
<feature type="region of interest" description="Disordered" evidence="1">
    <location>
        <begin position="18"/>
        <end position="40"/>
    </location>
</feature>
<organism evidence="2 3">
    <name type="scientific">Streptomyces gelaticus</name>
    <dbReference type="NCBI Taxonomy" id="285446"/>
    <lineage>
        <taxon>Bacteria</taxon>
        <taxon>Bacillati</taxon>
        <taxon>Actinomycetota</taxon>
        <taxon>Actinomycetes</taxon>
        <taxon>Kitasatosporales</taxon>
        <taxon>Streptomycetaceae</taxon>
        <taxon>Streptomyces</taxon>
    </lineage>
</organism>
<reference evidence="3" key="1">
    <citation type="journal article" date="2019" name="Int. J. Syst. Evol. Microbiol.">
        <title>The Global Catalogue of Microorganisms (GCM) 10K type strain sequencing project: providing services to taxonomists for standard genome sequencing and annotation.</title>
        <authorList>
            <consortium name="The Broad Institute Genomics Platform"/>
            <consortium name="The Broad Institute Genome Sequencing Center for Infectious Disease"/>
            <person name="Wu L."/>
            <person name="Ma J."/>
        </authorList>
    </citation>
    <scope>NUCLEOTIDE SEQUENCE [LARGE SCALE GENOMIC DNA]</scope>
    <source>
        <strain evidence="3">JCM 4376</strain>
    </source>
</reference>
<evidence type="ECO:0000256" key="1">
    <source>
        <dbReference type="SAM" id="MobiDB-lite"/>
    </source>
</evidence>
<proteinExistence type="predicted"/>